<protein>
    <recommendedName>
        <fullName evidence="2">N-acetyltransferase domain-containing protein</fullName>
    </recommendedName>
</protein>
<evidence type="ECO:0000313" key="1">
    <source>
        <dbReference type="EMBL" id="KKN29265.1"/>
    </source>
</evidence>
<proteinExistence type="predicted"/>
<gene>
    <name evidence="1" type="ORF">LCGC14_0845710</name>
</gene>
<reference evidence="1" key="1">
    <citation type="journal article" date="2015" name="Nature">
        <title>Complex archaea that bridge the gap between prokaryotes and eukaryotes.</title>
        <authorList>
            <person name="Spang A."/>
            <person name="Saw J.H."/>
            <person name="Jorgensen S.L."/>
            <person name="Zaremba-Niedzwiedzka K."/>
            <person name="Martijn J."/>
            <person name="Lind A.E."/>
            <person name="van Eijk R."/>
            <person name="Schleper C."/>
            <person name="Guy L."/>
            <person name="Ettema T.J."/>
        </authorList>
    </citation>
    <scope>NUCLEOTIDE SEQUENCE</scope>
</reference>
<evidence type="ECO:0008006" key="2">
    <source>
        <dbReference type="Google" id="ProtNLM"/>
    </source>
</evidence>
<dbReference type="EMBL" id="LAZR01002498">
    <property type="protein sequence ID" value="KKN29265.1"/>
    <property type="molecule type" value="Genomic_DNA"/>
</dbReference>
<comment type="caution">
    <text evidence="1">The sequence shown here is derived from an EMBL/GenBank/DDBJ whole genome shotgun (WGS) entry which is preliminary data.</text>
</comment>
<organism evidence="1">
    <name type="scientific">marine sediment metagenome</name>
    <dbReference type="NCBI Taxonomy" id="412755"/>
    <lineage>
        <taxon>unclassified sequences</taxon>
        <taxon>metagenomes</taxon>
        <taxon>ecological metagenomes</taxon>
    </lineage>
</organism>
<sequence>MVKIADKAKREQFRLHTIGDNPREIKKDYSKYDCIWDTDTGTYMFYLVTPNTIEIHRAYPKNANKLFPLMGYLKEEAVKLGIREIVTFTSIDDYRGLRLLSQLGFDEPGYYSMICRTKVWMDDELV</sequence>
<dbReference type="AlphaFoldDB" id="A0A0F9PBS6"/>
<accession>A0A0F9PBS6</accession>
<name>A0A0F9PBS6_9ZZZZ</name>